<reference evidence="2" key="1">
    <citation type="submission" date="2019-04" db="EMBL/GenBank/DDBJ databases">
        <title>Friends and foes A comparative genomics study of 23 Aspergillus species from section Flavi.</title>
        <authorList>
            <consortium name="DOE Joint Genome Institute"/>
            <person name="Kjaerbolling I."/>
            <person name="Vesth T."/>
            <person name="Frisvad J.C."/>
            <person name="Nybo J.L."/>
            <person name="Theobald S."/>
            <person name="Kildgaard S."/>
            <person name="Isbrandt T."/>
            <person name="Kuo A."/>
            <person name="Sato A."/>
            <person name="Lyhne E.K."/>
            <person name="Kogle M.E."/>
            <person name="Wiebenga A."/>
            <person name="Kun R.S."/>
            <person name="Lubbers R.J."/>
            <person name="Makela M.R."/>
            <person name="Barry K."/>
            <person name="Chovatia M."/>
            <person name="Clum A."/>
            <person name="Daum C."/>
            <person name="Haridas S."/>
            <person name="He G."/>
            <person name="LaButti K."/>
            <person name="Lipzen A."/>
            <person name="Mondo S."/>
            <person name="Riley R."/>
            <person name="Salamov A."/>
            <person name="Simmons B.A."/>
            <person name="Magnuson J.K."/>
            <person name="Henrissat B."/>
            <person name="Mortensen U.H."/>
            <person name="Larsen T.O."/>
            <person name="Devries R.P."/>
            <person name="Grigoriev I.V."/>
            <person name="Machida M."/>
            <person name="Baker S.E."/>
            <person name="Andersen M.R."/>
        </authorList>
    </citation>
    <scope>NUCLEOTIDE SEQUENCE</scope>
    <source>
        <strain evidence="2">CBS 117612</strain>
    </source>
</reference>
<protein>
    <submittedName>
        <fullName evidence="2">Uncharacterized protein</fullName>
    </submittedName>
</protein>
<name>A0A5N6YMG8_9EURO</name>
<proteinExistence type="predicted"/>
<dbReference type="Proteomes" id="UP000325558">
    <property type="component" value="Unassembled WGS sequence"/>
</dbReference>
<evidence type="ECO:0000256" key="1">
    <source>
        <dbReference type="SAM" id="MobiDB-lite"/>
    </source>
</evidence>
<accession>A0A5N6YMG8</accession>
<dbReference type="EMBL" id="ML737115">
    <property type="protein sequence ID" value="KAE8346694.1"/>
    <property type="molecule type" value="Genomic_DNA"/>
</dbReference>
<gene>
    <name evidence="2" type="ORF">BDV24DRAFT_158324</name>
</gene>
<sequence>MHTGLASLPSFTAPDGSKVYVGVYLHAYLAYPSSRDEQGSIGLASIYRALGFNVMITAPTHFAADVICEGLQKVYRPLSESRTFRNHGKSITDLEADTAAQDGDKPLSGGEDGGEDKTTSATVPEGNTKAAAIKPPNSNTAVIQDNHAEATPDTAKVIEMAPDNNKPMMARRPSDEQVLDQVTNFLLLVETVKL</sequence>
<dbReference type="AlphaFoldDB" id="A0A5N6YMG8"/>
<organism evidence="2">
    <name type="scientific">Aspergillus arachidicola</name>
    <dbReference type="NCBI Taxonomy" id="656916"/>
    <lineage>
        <taxon>Eukaryota</taxon>
        <taxon>Fungi</taxon>
        <taxon>Dikarya</taxon>
        <taxon>Ascomycota</taxon>
        <taxon>Pezizomycotina</taxon>
        <taxon>Eurotiomycetes</taxon>
        <taxon>Eurotiomycetidae</taxon>
        <taxon>Eurotiales</taxon>
        <taxon>Aspergillaceae</taxon>
        <taxon>Aspergillus</taxon>
        <taxon>Aspergillus subgen. Circumdati</taxon>
    </lineage>
</organism>
<evidence type="ECO:0000313" key="2">
    <source>
        <dbReference type="EMBL" id="KAE8346694.1"/>
    </source>
</evidence>
<feature type="region of interest" description="Disordered" evidence="1">
    <location>
        <begin position="86"/>
        <end position="139"/>
    </location>
</feature>